<name>A0ABD3MZK1_9STRA</name>
<accession>A0ABD3MZK1</accession>
<sequence>MADDGKESSPLARLEERLTARVVLLESDGLELKRRCELLEQKNVELESSLQESRRKTQYLETLVRNQHYQYPHKVLSPAELVTGPNAVDEDEASETFLFNLQLRGITTDLKHGAKIKGNRIMLGQSEHSAVLPLQLHCSQNCMPHWKEFAEALYEYQDTIQYFTNVDESFCPFLSICNIEVTDPMLAALEKALEHTHFHRMEFFNIRTVGVNDLDLQYVNFAINCIQANPAFTV</sequence>
<evidence type="ECO:0000313" key="2">
    <source>
        <dbReference type="Proteomes" id="UP001530400"/>
    </source>
</evidence>
<protein>
    <submittedName>
        <fullName evidence="1">Uncharacterized protein</fullName>
    </submittedName>
</protein>
<organism evidence="1 2">
    <name type="scientific">Cyclotella atomus</name>
    <dbReference type="NCBI Taxonomy" id="382360"/>
    <lineage>
        <taxon>Eukaryota</taxon>
        <taxon>Sar</taxon>
        <taxon>Stramenopiles</taxon>
        <taxon>Ochrophyta</taxon>
        <taxon>Bacillariophyta</taxon>
        <taxon>Coscinodiscophyceae</taxon>
        <taxon>Thalassiosirophycidae</taxon>
        <taxon>Stephanodiscales</taxon>
        <taxon>Stephanodiscaceae</taxon>
        <taxon>Cyclotella</taxon>
    </lineage>
</organism>
<reference evidence="1 2" key="1">
    <citation type="submission" date="2024-10" db="EMBL/GenBank/DDBJ databases">
        <title>Updated reference genomes for cyclostephanoid diatoms.</title>
        <authorList>
            <person name="Roberts W.R."/>
            <person name="Alverson A.J."/>
        </authorList>
    </citation>
    <scope>NUCLEOTIDE SEQUENCE [LARGE SCALE GENOMIC DNA]</scope>
    <source>
        <strain evidence="1 2">AJA010-31</strain>
    </source>
</reference>
<dbReference type="EMBL" id="JALLPJ020001334">
    <property type="protein sequence ID" value="KAL3769299.1"/>
    <property type="molecule type" value="Genomic_DNA"/>
</dbReference>
<evidence type="ECO:0000313" key="1">
    <source>
        <dbReference type="EMBL" id="KAL3769299.1"/>
    </source>
</evidence>
<comment type="caution">
    <text evidence="1">The sequence shown here is derived from an EMBL/GenBank/DDBJ whole genome shotgun (WGS) entry which is preliminary data.</text>
</comment>
<keyword evidence="2" id="KW-1185">Reference proteome</keyword>
<dbReference type="Proteomes" id="UP001530400">
    <property type="component" value="Unassembled WGS sequence"/>
</dbReference>
<gene>
    <name evidence="1" type="ORF">ACHAWO_007971</name>
</gene>
<dbReference type="AlphaFoldDB" id="A0ABD3MZK1"/>
<proteinExistence type="predicted"/>